<dbReference type="GO" id="GO:0033214">
    <property type="term" value="P:siderophore-iron import into cell"/>
    <property type="evidence" value="ECO:0007669"/>
    <property type="project" value="TreeGrafter"/>
</dbReference>
<protein>
    <submittedName>
        <fullName evidence="9">Iron ABC transporter permease</fullName>
    </submittedName>
</protein>
<keyword evidence="10" id="KW-1185">Reference proteome</keyword>
<feature type="transmembrane region" description="Helical" evidence="8">
    <location>
        <begin position="89"/>
        <end position="108"/>
    </location>
</feature>
<evidence type="ECO:0000256" key="1">
    <source>
        <dbReference type="ARBA" id="ARBA00004651"/>
    </source>
</evidence>
<keyword evidence="4" id="KW-1003">Cell membrane</keyword>
<evidence type="ECO:0000256" key="6">
    <source>
        <dbReference type="ARBA" id="ARBA00022989"/>
    </source>
</evidence>
<gene>
    <name evidence="9" type="ORF">FLK61_28055</name>
</gene>
<feature type="transmembrane region" description="Helical" evidence="8">
    <location>
        <begin position="191"/>
        <end position="209"/>
    </location>
</feature>
<keyword evidence="7 8" id="KW-0472">Membrane</keyword>
<dbReference type="EMBL" id="CP041372">
    <property type="protein sequence ID" value="QKS70605.1"/>
    <property type="molecule type" value="Genomic_DNA"/>
</dbReference>
<dbReference type="CDD" id="cd06550">
    <property type="entry name" value="TM_ABC_iron-siderophores_like"/>
    <property type="match status" value="1"/>
</dbReference>
<feature type="transmembrane region" description="Helical" evidence="8">
    <location>
        <begin position="147"/>
        <end position="171"/>
    </location>
</feature>
<evidence type="ECO:0000256" key="8">
    <source>
        <dbReference type="SAM" id="Phobius"/>
    </source>
</evidence>
<keyword evidence="5 8" id="KW-0812">Transmembrane</keyword>
<feature type="transmembrane region" description="Helical" evidence="8">
    <location>
        <begin position="273"/>
        <end position="294"/>
    </location>
</feature>
<dbReference type="InterPro" id="IPR000522">
    <property type="entry name" value="ABC_transptr_permease_BtuC"/>
</dbReference>
<dbReference type="FunFam" id="1.10.3470.10:FF:000001">
    <property type="entry name" value="Vitamin B12 ABC transporter permease BtuC"/>
    <property type="match status" value="1"/>
</dbReference>
<comment type="subcellular location">
    <subcellularLocation>
        <location evidence="1">Cell membrane</location>
        <topology evidence="1">Multi-pass membrane protein</topology>
    </subcellularLocation>
</comment>
<evidence type="ECO:0000256" key="3">
    <source>
        <dbReference type="ARBA" id="ARBA00022448"/>
    </source>
</evidence>
<reference evidence="10" key="1">
    <citation type="submission" date="2019-07" db="EMBL/GenBank/DDBJ databases">
        <title>Bacillus alkalisoli sp. nov. isolated from saline soil.</title>
        <authorList>
            <person name="Sun J.-Q."/>
            <person name="Xu L."/>
        </authorList>
    </citation>
    <scope>NUCLEOTIDE SEQUENCE [LARGE SCALE GENOMIC DNA]</scope>
    <source>
        <strain evidence="10">M4U3P1</strain>
    </source>
</reference>
<keyword evidence="6 8" id="KW-1133">Transmembrane helix</keyword>
<dbReference type="GO" id="GO:0005886">
    <property type="term" value="C:plasma membrane"/>
    <property type="evidence" value="ECO:0007669"/>
    <property type="project" value="UniProtKB-SubCell"/>
</dbReference>
<feature type="transmembrane region" description="Helical" evidence="8">
    <location>
        <begin position="61"/>
        <end position="77"/>
    </location>
</feature>
<evidence type="ECO:0000256" key="5">
    <source>
        <dbReference type="ARBA" id="ARBA00022692"/>
    </source>
</evidence>
<dbReference type="PANTHER" id="PTHR30472:SF65">
    <property type="entry name" value="SIDEROPHORE TRANSPORT SYSTEM PERMEASE PROTEIN YFIZ-RELATED"/>
    <property type="match status" value="1"/>
</dbReference>
<proteinExistence type="inferred from homology"/>
<dbReference type="Gene3D" id="1.10.3470.10">
    <property type="entry name" value="ABC transporter involved in vitamin B12 uptake, BtuC"/>
    <property type="match status" value="1"/>
</dbReference>
<keyword evidence="3" id="KW-0813">Transport</keyword>
<evidence type="ECO:0000256" key="2">
    <source>
        <dbReference type="ARBA" id="ARBA00007935"/>
    </source>
</evidence>
<dbReference type="KEGG" id="psua:FLK61_28055"/>
<accession>A0A859FEE6</accession>
<name>A0A859FEE6_9BACI</name>
<evidence type="ECO:0000256" key="7">
    <source>
        <dbReference type="ARBA" id="ARBA00023136"/>
    </source>
</evidence>
<dbReference type="GO" id="GO:0022857">
    <property type="term" value="F:transmembrane transporter activity"/>
    <property type="evidence" value="ECO:0007669"/>
    <property type="project" value="InterPro"/>
</dbReference>
<evidence type="ECO:0000256" key="4">
    <source>
        <dbReference type="ARBA" id="ARBA00022475"/>
    </source>
</evidence>
<dbReference type="Proteomes" id="UP000318138">
    <property type="component" value="Chromosome"/>
</dbReference>
<feature type="transmembrane region" description="Helical" evidence="8">
    <location>
        <begin position="234"/>
        <end position="261"/>
    </location>
</feature>
<dbReference type="InterPro" id="IPR037294">
    <property type="entry name" value="ABC_BtuC-like"/>
</dbReference>
<dbReference type="RefSeq" id="WP_176008640.1">
    <property type="nucleotide sequence ID" value="NZ_CP041372.2"/>
</dbReference>
<dbReference type="AlphaFoldDB" id="A0A859FEE6"/>
<dbReference type="SUPFAM" id="SSF81345">
    <property type="entry name" value="ABC transporter involved in vitamin B12 uptake, BtuC"/>
    <property type="match status" value="1"/>
</dbReference>
<feature type="transmembrane region" description="Helical" evidence="8">
    <location>
        <begin position="306"/>
        <end position="322"/>
    </location>
</feature>
<dbReference type="PANTHER" id="PTHR30472">
    <property type="entry name" value="FERRIC ENTEROBACTIN TRANSPORT SYSTEM PERMEASE PROTEIN"/>
    <property type="match status" value="1"/>
</dbReference>
<dbReference type="Pfam" id="PF01032">
    <property type="entry name" value="FecCD"/>
    <property type="match status" value="1"/>
</dbReference>
<sequence length="330" mass="34598">MKIGDVASLILALLFLLVTFAASILFGAAQTTWQDAWSALTSPTVTDQALIIREIRLPREIGAVFVGAALAVAGAVMQGITRNPLADPGLLGITAGANVALAFSLAFIPSVGYVGYMFSGWIGAAFGAFLVIGIASTRKGGFKPFRLVLAGAAVTALLVAIAEAIGLVFQITREVSAWTAGGLIGTTWTQLYIIVPTIIVSLIIVLMLARQVTLLSLDEDVATGLGASVTKVKLWLFFFVIILAGSSVALVGNIAFVGLMIPHIVRKLVGTDYRMIIPMSALVGGAFMVGADTLARVMFAPIETPVVAIISVCGLPFFLWVVKTQGREFA</sequence>
<evidence type="ECO:0000313" key="9">
    <source>
        <dbReference type="EMBL" id="QKS70605.1"/>
    </source>
</evidence>
<feature type="transmembrane region" description="Helical" evidence="8">
    <location>
        <begin position="114"/>
        <end position="135"/>
    </location>
</feature>
<organism evidence="9 10">
    <name type="scientific">Paenalkalicoccus suaedae</name>
    <dbReference type="NCBI Taxonomy" id="2592382"/>
    <lineage>
        <taxon>Bacteria</taxon>
        <taxon>Bacillati</taxon>
        <taxon>Bacillota</taxon>
        <taxon>Bacilli</taxon>
        <taxon>Bacillales</taxon>
        <taxon>Bacillaceae</taxon>
        <taxon>Paenalkalicoccus</taxon>
    </lineage>
</organism>
<comment type="similarity">
    <text evidence="2">Belongs to the binding-protein-dependent transport system permease family. FecCD subfamily.</text>
</comment>
<evidence type="ECO:0000313" key="10">
    <source>
        <dbReference type="Proteomes" id="UP000318138"/>
    </source>
</evidence>